<evidence type="ECO:0000313" key="1">
    <source>
        <dbReference type="EMBL" id="SVD94476.1"/>
    </source>
</evidence>
<reference evidence="1" key="1">
    <citation type="submission" date="2018-05" db="EMBL/GenBank/DDBJ databases">
        <authorList>
            <person name="Lanie J.A."/>
            <person name="Ng W.-L."/>
            <person name="Kazmierczak K.M."/>
            <person name="Andrzejewski T.M."/>
            <person name="Davidsen T.M."/>
            <person name="Wayne K.J."/>
            <person name="Tettelin H."/>
            <person name="Glass J.I."/>
            <person name="Rusch D."/>
            <person name="Podicherti R."/>
            <person name="Tsui H.-C.T."/>
            <person name="Winkler M.E."/>
        </authorList>
    </citation>
    <scope>NUCLEOTIDE SEQUENCE</scope>
</reference>
<gene>
    <name evidence="1" type="ORF">METZ01_LOCUS447330</name>
</gene>
<organism evidence="1">
    <name type="scientific">marine metagenome</name>
    <dbReference type="NCBI Taxonomy" id="408172"/>
    <lineage>
        <taxon>unclassified sequences</taxon>
        <taxon>metagenomes</taxon>
        <taxon>ecological metagenomes</taxon>
    </lineage>
</organism>
<dbReference type="AlphaFoldDB" id="A0A382ZG22"/>
<name>A0A382ZG22_9ZZZZ</name>
<feature type="non-terminal residue" evidence="1">
    <location>
        <position position="257"/>
    </location>
</feature>
<protein>
    <submittedName>
        <fullName evidence="1">Uncharacterized protein</fullName>
    </submittedName>
</protein>
<sequence length="257" mass="27327">RTVDVGSTFENWRQNYNNLATDVGDPVALTTVDKTSVVNAINYIMDQIFFFQDFDFDGSDGDSSNTVFPGSAMSGLDNAGNTFLYKPQKVLVYKNGLLLRSGTDYTAINGTTITLAASANNADVIRVSSYTGSYTNTPSGAESQFYWQTAGSNVYNNNSAGIVLQTGRAIGSIVTAPTVTDSIQLDGDTYVNADLYLNAQKDLRFRDSDSSHYVAVQAPGTVSTNRTLTLPSAEDGYMIAVAAVGSNGQVLSSDGDG</sequence>
<dbReference type="EMBL" id="UINC01183628">
    <property type="protein sequence ID" value="SVD94476.1"/>
    <property type="molecule type" value="Genomic_DNA"/>
</dbReference>
<accession>A0A382ZG22</accession>
<proteinExistence type="predicted"/>
<feature type="non-terminal residue" evidence="1">
    <location>
        <position position="1"/>
    </location>
</feature>